<dbReference type="EMBL" id="JBHUDH010000121">
    <property type="protein sequence ID" value="MFD1526795.1"/>
    <property type="molecule type" value="Genomic_DNA"/>
</dbReference>
<keyword evidence="2" id="KW-0813">Transport</keyword>
<evidence type="ECO:0000256" key="6">
    <source>
        <dbReference type="ARBA" id="ARBA00022840"/>
    </source>
</evidence>
<dbReference type="Pfam" id="PF08352">
    <property type="entry name" value="oligo_HPY"/>
    <property type="match status" value="1"/>
</dbReference>
<keyword evidence="11" id="KW-1185">Reference proteome</keyword>
<dbReference type="Proteomes" id="UP001597111">
    <property type="component" value="Unassembled WGS sequence"/>
</dbReference>
<feature type="non-terminal residue" evidence="10">
    <location>
        <position position="1"/>
    </location>
</feature>
<evidence type="ECO:0000313" key="10">
    <source>
        <dbReference type="EMBL" id="MFD1526795.1"/>
    </source>
</evidence>
<dbReference type="GO" id="GO:0016020">
    <property type="term" value="C:membrane"/>
    <property type="evidence" value="ECO:0007669"/>
    <property type="project" value="UniProtKB-SubCell"/>
</dbReference>
<keyword evidence="4" id="KW-0997">Cell inner membrane</keyword>
<dbReference type="AlphaFoldDB" id="A0ABD6B795"/>
<name>A0ABD6B795_9EURY</name>
<dbReference type="PANTHER" id="PTHR43297:SF14">
    <property type="entry name" value="ATPASE AAA-TYPE CORE DOMAIN-CONTAINING PROTEIN"/>
    <property type="match status" value="1"/>
</dbReference>
<keyword evidence="6 10" id="KW-0067">ATP-binding</keyword>
<evidence type="ECO:0000259" key="9">
    <source>
        <dbReference type="Pfam" id="PF08352"/>
    </source>
</evidence>
<protein>
    <submittedName>
        <fullName evidence="10">Oligopeptide/dipeptide ABC transporter ATP-binding protein</fullName>
    </submittedName>
</protein>
<keyword evidence="7" id="KW-1278">Translocase</keyword>
<comment type="subcellular location">
    <subcellularLocation>
        <location evidence="1">Membrane</location>
    </subcellularLocation>
</comment>
<dbReference type="NCBIfam" id="TIGR01727">
    <property type="entry name" value="oligo_HPY"/>
    <property type="match status" value="1"/>
</dbReference>
<proteinExistence type="predicted"/>
<dbReference type="InterPro" id="IPR027417">
    <property type="entry name" value="P-loop_NTPase"/>
</dbReference>
<evidence type="ECO:0000256" key="8">
    <source>
        <dbReference type="ARBA" id="ARBA00023136"/>
    </source>
</evidence>
<dbReference type="InterPro" id="IPR050388">
    <property type="entry name" value="ABC_Ni/Peptide_Import"/>
</dbReference>
<gene>
    <name evidence="10" type="ORF">ACFR9S_10885</name>
</gene>
<evidence type="ECO:0000256" key="5">
    <source>
        <dbReference type="ARBA" id="ARBA00022741"/>
    </source>
</evidence>
<evidence type="ECO:0000256" key="4">
    <source>
        <dbReference type="ARBA" id="ARBA00022519"/>
    </source>
</evidence>
<feature type="domain" description="Oligopeptide/dipeptide ABC transporter C-terminal" evidence="9">
    <location>
        <begin position="61"/>
        <end position="123"/>
    </location>
</feature>
<dbReference type="SUPFAM" id="SSF52540">
    <property type="entry name" value="P-loop containing nucleoside triphosphate hydrolases"/>
    <property type="match status" value="1"/>
</dbReference>
<dbReference type="InterPro" id="IPR013563">
    <property type="entry name" value="Oligopep_ABC_C"/>
</dbReference>
<evidence type="ECO:0000256" key="7">
    <source>
        <dbReference type="ARBA" id="ARBA00022967"/>
    </source>
</evidence>
<organism evidence="10 11">
    <name type="scientific">Halolamina salina</name>
    <dbReference type="NCBI Taxonomy" id="1220023"/>
    <lineage>
        <taxon>Archaea</taxon>
        <taxon>Methanobacteriati</taxon>
        <taxon>Methanobacteriota</taxon>
        <taxon>Stenosarchaea group</taxon>
        <taxon>Halobacteria</taxon>
        <taxon>Halobacteriales</taxon>
        <taxon>Haloferacaceae</taxon>
    </lineage>
</organism>
<evidence type="ECO:0000256" key="2">
    <source>
        <dbReference type="ARBA" id="ARBA00022448"/>
    </source>
</evidence>
<keyword evidence="5" id="KW-0547">Nucleotide-binding</keyword>
<evidence type="ECO:0000313" key="11">
    <source>
        <dbReference type="Proteomes" id="UP001597111"/>
    </source>
</evidence>
<dbReference type="Gene3D" id="3.40.50.300">
    <property type="entry name" value="P-loop containing nucleotide triphosphate hydrolases"/>
    <property type="match status" value="1"/>
</dbReference>
<dbReference type="PANTHER" id="PTHR43297">
    <property type="entry name" value="OLIGOPEPTIDE TRANSPORT ATP-BINDING PROTEIN APPD"/>
    <property type="match status" value="1"/>
</dbReference>
<accession>A0ABD6B795</accession>
<sequence>DLLIADEPTTGLDVSVEAGIVDLFRELVAEREMSLLLISHDLGVVSQLCRRIMVMYAGRIVERGSRKQLLGSPRHPYTQAFLRSVPDVDERRDLDPIGGSPPDLADPPAGCRFHPRCAAAEAGLCDGQAPPTVRFDDGDATGGGDDRHEATCYAYTDSHPGGDDYDRSAVASIEWTEEVEE</sequence>
<evidence type="ECO:0000256" key="3">
    <source>
        <dbReference type="ARBA" id="ARBA00022475"/>
    </source>
</evidence>
<keyword evidence="8" id="KW-0472">Membrane</keyword>
<reference evidence="10 11" key="1">
    <citation type="journal article" date="2019" name="Int. J. Syst. Evol. Microbiol.">
        <title>The Global Catalogue of Microorganisms (GCM) 10K type strain sequencing project: providing services to taxonomists for standard genome sequencing and annotation.</title>
        <authorList>
            <consortium name="The Broad Institute Genomics Platform"/>
            <consortium name="The Broad Institute Genome Sequencing Center for Infectious Disease"/>
            <person name="Wu L."/>
            <person name="Ma J."/>
        </authorList>
    </citation>
    <scope>NUCLEOTIDE SEQUENCE [LARGE SCALE GENOMIC DNA]</scope>
    <source>
        <strain evidence="10 11">CGMCC 1.12285</strain>
    </source>
</reference>
<evidence type="ECO:0000256" key="1">
    <source>
        <dbReference type="ARBA" id="ARBA00004370"/>
    </source>
</evidence>
<comment type="caution">
    <text evidence="10">The sequence shown here is derived from an EMBL/GenBank/DDBJ whole genome shotgun (WGS) entry which is preliminary data.</text>
</comment>
<dbReference type="RefSeq" id="WP_379818629.1">
    <property type="nucleotide sequence ID" value="NZ_JBHUDH010000121.1"/>
</dbReference>
<dbReference type="GO" id="GO:0005524">
    <property type="term" value="F:ATP binding"/>
    <property type="evidence" value="ECO:0007669"/>
    <property type="project" value="UniProtKB-KW"/>
</dbReference>
<keyword evidence="3" id="KW-1003">Cell membrane</keyword>